<dbReference type="Pfam" id="PF00041">
    <property type="entry name" value="fn3"/>
    <property type="match status" value="1"/>
</dbReference>
<feature type="domain" description="Fibronectin type-III" evidence="2">
    <location>
        <begin position="1"/>
        <end position="78"/>
    </location>
</feature>
<comment type="caution">
    <text evidence="3">The sequence shown here is derived from an EMBL/GenBank/DDBJ whole genome shotgun (WGS) entry which is preliminary data.</text>
</comment>
<dbReference type="InterPro" id="IPR003961">
    <property type="entry name" value="FN3_dom"/>
</dbReference>
<dbReference type="Gene3D" id="2.60.40.10">
    <property type="entry name" value="Immunoglobulins"/>
    <property type="match status" value="1"/>
</dbReference>
<reference evidence="3 4" key="1">
    <citation type="journal article" date="2021" name="Elife">
        <title>Chloroplast acquisition without the gene transfer in kleptoplastic sea slugs, Plakobranchus ocellatus.</title>
        <authorList>
            <person name="Maeda T."/>
            <person name="Takahashi S."/>
            <person name="Yoshida T."/>
            <person name="Shimamura S."/>
            <person name="Takaki Y."/>
            <person name="Nagai Y."/>
            <person name="Toyoda A."/>
            <person name="Suzuki Y."/>
            <person name="Arimoto A."/>
            <person name="Ishii H."/>
            <person name="Satoh N."/>
            <person name="Nishiyama T."/>
            <person name="Hasebe M."/>
            <person name="Maruyama T."/>
            <person name="Minagawa J."/>
            <person name="Obokata J."/>
            <person name="Shigenobu S."/>
        </authorList>
    </citation>
    <scope>NUCLEOTIDE SEQUENCE [LARGE SCALE GENOMIC DNA]</scope>
</reference>
<organism evidence="3 4">
    <name type="scientific">Elysia marginata</name>
    <dbReference type="NCBI Taxonomy" id="1093978"/>
    <lineage>
        <taxon>Eukaryota</taxon>
        <taxon>Metazoa</taxon>
        <taxon>Spiralia</taxon>
        <taxon>Lophotrochozoa</taxon>
        <taxon>Mollusca</taxon>
        <taxon>Gastropoda</taxon>
        <taxon>Heterobranchia</taxon>
        <taxon>Euthyneura</taxon>
        <taxon>Panpulmonata</taxon>
        <taxon>Sacoglossa</taxon>
        <taxon>Placobranchoidea</taxon>
        <taxon>Plakobranchidae</taxon>
        <taxon>Elysia</taxon>
    </lineage>
</organism>
<evidence type="ECO:0000256" key="1">
    <source>
        <dbReference type="ARBA" id="ARBA00022737"/>
    </source>
</evidence>
<dbReference type="AlphaFoldDB" id="A0AAV4JPA9"/>
<dbReference type="Proteomes" id="UP000762676">
    <property type="component" value="Unassembled WGS sequence"/>
</dbReference>
<name>A0AAV4JPA9_9GAST</name>
<dbReference type="SUPFAM" id="SSF49265">
    <property type="entry name" value="Fibronectin type III"/>
    <property type="match status" value="1"/>
</dbReference>
<dbReference type="InterPro" id="IPR050991">
    <property type="entry name" value="ECM_Regulatory_Proteins"/>
</dbReference>
<dbReference type="InterPro" id="IPR013783">
    <property type="entry name" value="Ig-like_fold"/>
</dbReference>
<dbReference type="CDD" id="cd00063">
    <property type="entry name" value="FN3"/>
    <property type="match status" value="1"/>
</dbReference>
<accession>A0AAV4JPA9</accession>
<dbReference type="InterPro" id="IPR036116">
    <property type="entry name" value="FN3_sf"/>
</dbReference>
<evidence type="ECO:0000313" key="4">
    <source>
        <dbReference type="Proteomes" id="UP000762676"/>
    </source>
</evidence>
<protein>
    <recommendedName>
        <fullName evidence="2">Fibronectin type-III domain-containing protein</fullName>
    </recommendedName>
</protein>
<evidence type="ECO:0000313" key="3">
    <source>
        <dbReference type="EMBL" id="GFS24584.1"/>
    </source>
</evidence>
<proteinExistence type="predicted"/>
<dbReference type="PANTHER" id="PTHR46708:SF2">
    <property type="entry name" value="FIBRONECTIN TYPE-III DOMAIN-CONTAINING PROTEIN"/>
    <property type="match status" value="1"/>
</dbReference>
<dbReference type="PANTHER" id="PTHR46708">
    <property type="entry name" value="TENASCIN"/>
    <property type="match status" value="1"/>
</dbReference>
<sequence>MVSWHQNSDEVKGYKVTVEKLQRDQSYVVQTEALTSNRELKVDGIAKDSQYRISVRAFDLDGLGQSSETVMYPSFLRASCGNPTECQAIEPSKPDTANEGDQSYKIDAHVVRQTHTRLRVMWFLPQGDLDKVGRFQILLTSRTGRKLVDSKLRKNQRSINLHPVSQDNAYTVLVRALDRQGNVLTEKLIGVERETKKGGSSKAELLLCAGEIRDKKARIAWALKNIESSTLKAIRLKVQRDAPGGAQVLKRILSTVKQTIVLAKLPPKRLYFITVEAIGKSDKPVLSSVLTLKTPAPGDIGEPISGAPVLTKVMFFKKEAQLRLLNLSIHNGEAFVKWDDEGEPIPEEIKKDVKVLVNYRKIHPDNSEGPLRQGYCAFR</sequence>
<keyword evidence="4" id="KW-1185">Reference proteome</keyword>
<gene>
    <name evidence="3" type="ORF">ElyMa_007006800</name>
</gene>
<dbReference type="EMBL" id="BMAT01014001">
    <property type="protein sequence ID" value="GFS24584.1"/>
    <property type="molecule type" value="Genomic_DNA"/>
</dbReference>
<evidence type="ECO:0000259" key="2">
    <source>
        <dbReference type="PROSITE" id="PS50853"/>
    </source>
</evidence>
<dbReference type="PROSITE" id="PS50853">
    <property type="entry name" value="FN3"/>
    <property type="match status" value="1"/>
</dbReference>
<keyword evidence="1" id="KW-0677">Repeat</keyword>